<comment type="caution">
    <text evidence="2">The sequence shown here is derived from an EMBL/GenBank/DDBJ whole genome shotgun (WGS) entry which is preliminary data.</text>
</comment>
<organism evidence="2 3">
    <name type="scientific">Saitozyma podzolica</name>
    <dbReference type="NCBI Taxonomy" id="1890683"/>
    <lineage>
        <taxon>Eukaryota</taxon>
        <taxon>Fungi</taxon>
        <taxon>Dikarya</taxon>
        <taxon>Basidiomycota</taxon>
        <taxon>Agaricomycotina</taxon>
        <taxon>Tremellomycetes</taxon>
        <taxon>Tremellales</taxon>
        <taxon>Trimorphomycetaceae</taxon>
        <taxon>Saitozyma</taxon>
    </lineage>
</organism>
<feature type="compositionally biased region" description="Acidic residues" evidence="1">
    <location>
        <begin position="138"/>
        <end position="153"/>
    </location>
</feature>
<dbReference type="Proteomes" id="UP000279259">
    <property type="component" value="Unassembled WGS sequence"/>
</dbReference>
<evidence type="ECO:0000256" key="1">
    <source>
        <dbReference type="SAM" id="MobiDB-lite"/>
    </source>
</evidence>
<accession>A0A427XTJ6</accession>
<protein>
    <submittedName>
        <fullName evidence="2">Uncharacterized protein</fullName>
    </submittedName>
</protein>
<keyword evidence="3" id="KW-1185">Reference proteome</keyword>
<reference evidence="2 3" key="1">
    <citation type="submission" date="2018-11" db="EMBL/GenBank/DDBJ databases">
        <title>Genome sequence of Saitozyma podzolica DSM 27192.</title>
        <authorList>
            <person name="Aliyu H."/>
            <person name="Gorte O."/>
            <person name="Ochsenreither K."/>
        </authorList>
    </citation>
    <scope>NUCLEOTIDE SEQUENCE [LARGE SCALE GENOMIC DNA]</scope>
    <source>
        <strain evidence="2 3">DSM 27192</strain>
    </source>
</reference>
<gene>
    <name evidence="2" type="ORF">EHS25_006061</name>
</gene>
<evidence type="ECO:0000313" key="3">
    <source>
        <dbReference type="Proteomes" id="UP000279259"/>
    </source>
</evidence>
<dbReference type="AlphaFoldDB" id="A0A427XTJ6"/>
<name>A0A427XTJ6_9TREE</name>
<evidence type="ECO:0000313" key="2">
    <source>
        <dbReference type="EMBL" id="RSH82128.1"/>
    </source>
</evidence>
<dbReference type="EMBL" id="RSCD01000028">
    <property type="protein sequence ID" value="RSH82128.1"/>
    <property type="molecule type" value="Genomic_DNA"/>
</dbReference>
<proteinExistence type="predicted"/>
<feature type="region of interest" description="Disordered" evidence="1">
    <location>
        <begin position="129"/>
        <end position="155"/>
    </location>
</feature>
<sequence>MDVGGAEYARGCNPCDWGSDCGVGVVPKDEGMTLGRVELVPPLKSMSVESFAEEGLGVDPLDGVGLTRGATPVEFALMGRAGSSRSTRTSLRTSTSFSSGLLRLTVPLPLPCVPPVRVLAVDPEPRLDPDANLLIEPGPDDAEPEPDVDDADAEPIGNLPSLSLALFRLVGAAAAPHSHFPSGTPPAHTSSECTSRARYGVGGGVPYRAHVDDLLASPVIEGDGFAVGVTSDEMAKVEVG</sequence>